<feature type="chain" id="PRO_5025546303" description="Cilia- and flagella-associated protein 45" evidence="10">
    <location>
        <begin position="27"/>
        <end position="550"/>
    </location>
</feature>
<evidence type="ECO:0000256" key="4">
    <source>
        <dbReference type="ARBA" id="ARBA00023069"/>
    </source>
</evidence>
<organism evidence="12 13">
    <name type="scientific">Salarias fasciatus</name>
    <name type="common">Jewelled blenny</name>
    <name type="synonym">Blennius fasciatus</name>
    <dbReference type="NCBI Taxonomy" id="181472"/>
    <lineage>
        <taxon>Eukaryota</taxon>
        <taxon>Metazoa</taxon>
        <taxon>Chordata</taxon>
        <taxon>Craniata</taxon>
        <taxon>Vertebrata</taxon>
        <taxon>Euteleostomi</taxon>
        <taxon>Actinopterygii</taxon>
        <taxon>Neopterygii</taxon>
        <taxon>Teleostei</taxon>
        <taxon>Neoteleostei</taxon>
        <taxon>Acanthomorphata</taxon>
        <taxon>Ovalentaria</taxon>
        <taxon>Blenniimorphae</taxon>
        <taxon>Blenniiformes</taxon>
        <taxon>Blennioidei</taxon>
        <taxon>Blenniidae</taxon>
        <taxon>Salariinae</taxon>
        <taxon>Salarias</taxon>
    </lineage>
</organism>
<feature type="signal peptide" evidence="10">
    <location>
        <begin position="1"/>
        <end position="26"/>
    </location>
</feature>
<evidence type="ECO:0000256" key="2">
    <source>
        <dbReference type="ARBA" id="ARBA00022846"/>
    </source>
</evidence>
<keyword evidence="10" id="KW-0732">Signal</keyword>
<evidence type="ECO:0000313" key="12">
    <source>
        <dbReference type="Ensembl" id="ENSSFAP00005024680.1"/>
    </source>
</evidence>
<comment type="subcellular location">
    <subcellularLocation>
        <location evidence="1">Cell projection</location>
        <location evidence="1">Cilium</location>
        <location evidence="1">Flagellum</location>
    </subcellularLocation>
</comment>
<proteinExistence type="inferred from homology"/>
<evidence type="ECO:0000256" key="8">
    <source>
        <dbReference type="SAM" id="Coils"/>
    </source>
</evidence>
<dbReference type="InParanoid" id="A0A672H6K0"/>
<keyword evidence="13" id="KW-1185">Reference proteome</keyword>
<evidence type="ECO:0000256" key="10">
    <source>
        <dbReference type="SAM" id="SignalP"/>
    </source>
</evidence>
<keyword evidence="3 8" id="KW-0175">Coiled coil</keyword>
<feature type="coiled-coil region" evidence="8">
    <location>
        <begin position="156"/>
        <end position="220"/>
    </location>
</feature>
<evidence type="ECO:0000256" key="5">
    <source>
        <dbReference type="ARBA" id="ARBA00023273"/>
    </source>
</evidence>
<evidence type="ECO:0000256" key="3">
    <source>
        <dbReference type="ARBA" id="ARBA00023054"/>
    </source>
</evidence>
<feature type="coiled-coil region" evidence="8">
    <location>
        <begin position="274"/>
        <end position="409"/>
    </location>
</feature>
<dbReference type="PANTHER" id="PTHR15504">
    <property type="entry name" value="NASOPHARYNGEAL EPITHELIUM SPECIFIC PROTEIN 1"/>
    <property type="match status" value="1"/>
</dbReference>
<dbReference type="InterPro" id="IPR033253">
    <property type="entry name" value="CFAP45"/>
</dbReference>
<evidence type="ECO:0000256" key="9">
    <source>
        <dbReference type="SAM" id="MobiDB-lite"/>
    </source>
</evidence>
<reference evidence="12" key="3">
    <citation type="submission" date="2025-09" db="UniProtKB">
        <authorList>
            <consortium name="Ensembl"/>
        </authorList>
    </citation>
    <scope>IDENTIFICATION</scope>
</reference>
<keyword evidence="4" id="KW-0969">Cilium</keyword>
<protein>
    <recommendedName>
        <fullName evidence="7">Cilia- and flagella-associated protein 45</fullName>
    </recommendedName>
</protein>
<comment type="similarity">
    <text evidence="6">Belongs to the CFAP45 family.</text>
</comment>
<keyword evidence="2" id="KW-0282">Flagellum</keyword>
<accession>A0A672H6K0</accession>
<dbReference type="Pfam" id="PF13868">
    <property type="entry name" value="TPH"/>
    <property type="match status" value="1"/>
</dbReference>
<dbReference type="AlphaFoldDB" id="A0A672H6K0"/>
<dbReference type="Ensembl" id="ENSSFAT00005025684.1">
    <property type="protein sequence ID" value="ENSSFAP00005024680.1"/>
    <property type="gene ID" value="ENSSFAG00005012718.1"/>
</dbReference>
<sequence>MSAIFVTKRRFFVFFFLSFFLNKATPNYLGGFQNKTGLSVPLADHTVTLVQVASRRSSGVKEKERSLKNREGEMVQIITKDLIRTLRVPRKDPPGESTILPPVEFHRMTSASHILIREEREAKQKKASEDRKNLICKVDESRRENPVLTELELEARDRAQRLVERANALRMEQEDEIKQLNQLILGAQCQATRDVQMNEKKLNQEEMAEEERRLDAMMEVERCKALETISKIDELRKQQRIRGMQQIYEQIQQRLLEKQVQDEMKDQESQQFREKQEQMNLEDLRKKREEQKLLQGEIMRINAETMHAKEQRKEQEKLADLRDLEYIRQKMEREAEYEAEQRRIKKEKELEIARLRAQQERAKDHKAEQDELRARRNQEAMDREWRRAEKELAVKKAQEEAMLRAARREQVRNKEQCLSTEAGRERAEFDRVLKVQKEAMAKEKEQQERQHENARRHAHAIRQQMQERELSAAAKRREFFKEADRRGEEARLRQQRLHEIKEKKLRDLRSVRAASCVWRCFRSHLLLPFTARQDSLTSTARRWKGRLGPA</sequence>
<feature type="region of interest" description="Disordered" evidence="9">
    <location>
        <begin position="441"/>
        <end position="468"/>
    </location>
</feature>
<name>A0A672H6K0_SALFA</name>
<dbReference type="OMA" id="WGHKPET"/>
<feature type="compositionally biased region" description="Basic and acidic residues" evidence="9">
    <location>
        <begin position="441"/>
        <end position="455"/>
    </location>
</feature>
<feature type="domain" description="Trichohyalin-plectin-homology" evidence="11">
    <location>
        <begin position="171"/>
        <end position="511"/>
    </location>
</feature>
<evidence type="ECO:0000313" key="13">
    <source>
        <dbReference type="Proteomes" id="UP000472267"/>
    </source>
</evidence>
<evidence type="ECO:0000256" key="1">
    <source>
        <dbReference type="ARBA" id="ARBA00004230"/>
    </source>
</evidence>
<dbReference type="PANTHER" id="PTHR15504:SF0">
    <property type="entry name" value="CILIA- AND FLAGELLA-ASSOCIATED PROTEIN 45"/>
    <property type="match status" value="1"/>
</dbReference>
<reference evidence="12" key="2">
    <citation type="submission" date="2025-08" db="UniProtKB">
        <authorList>
            <consortium name="Ensembl"/>
        </authorList>
    </citation>
    <scope>IDENTIFICATION</scope>
</reference>
<reference evidence="12" key="1">
    <citation type="submission" date="2019-06" db="EMBL/GenBank/DDBJ databases">
        <authorList>
            <consortium name="Wellcome Sanger Institute Data Sharing"/>
        </authorList>
    </citation>
    <scope>NUCLEOTIDE SEQUENCE [LARGE SCALE GENOMIC DNA]</scope>
</reference>
<keyword evidence="5" id="KW-0966">Cell projection</keyword>
<gene>
    <name evidence="12" type="primary">cfap45</name>
</gene>
<dbReference type="GO" id="GO:0031514">
    <property type="term" value="C:motile cilium"/>
    <property type="evidence" value="ECO:0007669"/>
    <property type="project" value="UniProtKB-SubCell"/>
</dbReference>
<dbReference type="Proteomes" id="UP000472267">
    <property type="component" value="Chromosome 16"/>
</dbReference>
<evidence type="ECO:0000256" key="7">
    <source>
        <dbReference type="ARBA" id="ARBA00034142"/>
    </source>
</evidence>
<evidence type="ECO:0000259" key="11">
    <source>
        <dbReference type="Pfam" id="PF13868"/>
    </source>
</evidence>
<evidence type="ECO:0000256" key="6">
    <source>
        <dbReference type="ARBA" id="ARBA00034116"/>
    </source>
</evidence>
<dbReference type="InterPro" id="IPR043597">
    <property type="entry name" value="TPH_dom"/>
</dbReference>